<keyword evidence="3 7" id="KW-0808">Transferase</keyword>
<evidence type="ECO:0000256" key="1">
    <source>
        <dbReference type="ARBA" id="ARBA00007150"/>
    </source>
</evidence>
<dbReference type="Pfam" id="PF01790">
    <property type="entry name" value="LGT"/>
    <property type="match status" value="1"/>
</dbReference>
<feature type="transmembrane region" description="Helical" evidence="7">
    <location>
        <begin position="60"/>
        <end position="80"/>
    </location>
</feature>
<comment type="similarity">
    <text evidence="1 7">Belongs to the Lgt family.</text>
</comment>
<name>A0ABU7TZ21_9PROT</name>
<reference evidence="8 9" key="1">
    <citation type="submission" date="2023-10" db="EMBL/GenBank/DDBJ databases">
        <title>Sorlinia euscelidii gen. nov., sp. nov., an acetic acid bacteria isolated from the gut of Euscelidius variegatus emitter.</title>
        <authorList>
            <person name="Michoud G."/>
            <person name="Marasco R."/>
            <person name="Seferji K."/>
            <person name="Gonella E."/>
            <person name="Garuglieri E."/>
            <person name="Alma A."/>
            <person name="Mapelli F."/>
            <person name="Borin S."/>
            <person name="Daffonchio D."/>
            <person name="Crotti E."/>
        </authorList>
    </citation>
    <scope>NUCLEOTIDE SEQUENCE [LARGE SCALE GENOMIC DNA]</scope>
    <source>
        <strain evidence="8 9">EV16P</strain>
    </source>
</reference>
<keyword evidence="9" id="KW-1185">Reference proteome</keyword>
<proteinExistence type="inferred from homology"/>
<evidence type="ECO:0000256" key="6">
    <source>
        <dbReference type="ARBA" id="ARBA00023136"/>
    </source>
</evidence>
<comment type="catalytic activity">
    <reaction evidence="7">
        <text>L-cysteinyl-[prolipoprotein] + a 1,2-diacyl-sn-glycero-3-phospho-(1'-sn-glycerol) = an S-1,2-diacyl-sn-glyceryl-L-cysteinyl-[prolipoprotein] + sn-glycerol 1-phosphate + H(+)</text>
        <dbReference type="Rhea" id="RHEA:56712"/>
        <dbReference type="Rhea" id="RHEA-COMP:14679"/>
        <dbReference type="Rhea" id="RHEA-COMP:14680"/>
        <dbReference type="ChEBI" id="CHEBI:15378"/>
        <dbReference type="ChEBI" id="CHEBI:29950"/>
        <dbReference type="ChEBI" id="CHEBI:57685"/>
        <dbReference type="ChEBI" id="CHEBI:64716"/>
        <dbReference type="ChEBI" id="CHEBI:140658"/>
        <dbReference type="EC" id="2.5.1.145"/>
    </reaction>
</comment>
<dbReference type="NCBIfam" id="TIGR00544">
    <property type="entry name" value="lgt"/>
    <property type="match status" value="1"/>
</dbReference>
<dbReference type="InterPro" id="IPR001640">
    <property type="entry name" value="Lgt"/>
</dbReference>
<comment type="subcellular location">
    <subcellularLocation>
        <location evidence="7">Cell membrane</location>
        <topology evidence="7">Multi-pass membrane protein</topology>
    </subcellularLocation>
</comment>
<dbReference type="HAMAP" id="MF_01147">
    <property type="entry name" value="Lgt"/>
    <property type="match status" value="1"/>
</dbReference>
<comment type="function">
    <text evidence="7">Catalyzes the transfer of the diacylglyceryl group from phosphatidylglycerol to the sulfhydryl group of the N-terminal cysteine of a prolipoprotein, the first step in the formation of mature lipoproteins.</text>
</comment>
<feature type="transmembrane region" description="Helical" evidence="7">
    <location>
        <begin position="100"/>
        <end position="118"/>
    </location>
</feature>
<dbReference type="PANTHER" id="PTHR30589">
    <property type="entry name" value="PROLIPOPROTEIN DIACYLGLYCERYL TRANSFERASE"/>
    <property type="match status" value="1"/>
</dbReference>
<evidence type="ECO:0000256" key="5">
    <source>
        <dbReference type="ARBA" id="ARBA00022989"/>
    </source>
</evidence>
<feature type="transmembrane region" description="Helical" evidence="7">
    <location>
        <begin position="205"/>
        <end position="224"/>
    </location>
</feature>
<dbReference type="Proteomes" id="UP001312908">
    <property type="component" value="Unassembled WGS sequence"/>
</dbReference>
<accession>A0ABU7TZ21</accession>
<dbReference type="PANTHER" id="PTHR30589:SF0">
    <property type="entry name" value="PHOSPHATIDYLGLYCEROL--PROLIPOPROTEIN DIACYLGLYCERYL TRANSFERASE"/>
    <property type="match status" value="1"/>
</dbReference>
<keyword evidence="6 7" id="KW-0472">Membrane</keyword>
<feature type="transmembrane region" description="Helical" evidence="7">
    <location>
        <begin position="244"/>
        <end position="263"/>
    </location>
</feature>
<feature type="binding site" evidence="7">
    <location>
        <position position="143"/>
    </location>
    <ligand>
        <name>a 1,2-diacyl-sn-glycero-3-phospho-(1'-sn-glycerol)</name>
        <dbReference type="ChEBI" id="CHEBI:64716"/>
    </ligand>
</feature>
<dbReference type="PROSITE" id="PS01311">
    <property type="entry name" value="LGT"/>
    <property type="match status" value="1"/>
</dbReference>
<comment type="pathway">
    <text evidence="7">Protein modification; lipoprotein biosynthesis (diacylglyceryl transfer).</text>
</comment>
<dbReference type="EC" id="2.5.1.145" evidence="7"/>
<evidence type="ECO:0000313" key="9">
    <source>
        <dbReference type="Proteomes" id="UP001312908"/>
    </source>
</evidence>
<evidence type="ECO:0000256" key="7">
    <source>
        <dbReference type="HAMAP-Rule" id="MF_01147"/>
    </source>
</evidence>
<evidence type="ECO:0000256" key="2">
    <source>
        <dbReference type="ARBA" id="ARBA00022475"/>
    </source>
</evidence>
<organism evidence="8 9">
    <name type="scientific">Sorlinia euscelidii</name>
    <dbReference type="NCBI Taxonomy" id="3081148"/>
    <lineage>
        <taxon>Bacteria</taxon>
        <taxon>Pseudomonadati</taxon>
        <taxon>Pseudomonadota</taxon>
        <taxon>Alphaproteobacteria</taxon>
        <taxon>Acetobacterales</taxon>
        <taxon>Acetobacteraceae</taxon>
        <taxon>Sorlinia</taxon>
    </lineage>
</organism>
<keyword evidence="2 7" id="KW-1003">Cell membrane</keyword>
<protein>
    <recommendedName>
        <fullName evidence="7">Phosphatidylglycerol--prolipoprotein diacylglyceryl transferase</fullName>
        <ecNumber evidence="7">2.5.1.145</ecNumber>
    </recommendedName>
</protein>
<feature type="transmembrane region" description="Helical" evidence="7">
    <location>
        <begin position="25"/>
        <end position="48"/>
    </location>
</feature>
<comment type="caution">
    <text evidence="8">The sequence shown here is derived from an EMBL/GenBank/DDBJ whole genome shotgun (WGS) entry which is preliminary data.</text>
</comment>
<keyword evidence="4 7" id="KW-0812">Transmembrane</keyword>
<evidence type="ECO:0000256" key="3">
    <source>
        <dbReference type="ARBA" id="ARBA00022679"/>
    </source>
</evidence>
<dbReference type="EMBL" id="JAWJZY010000001">
    <property type="protein sequence ID" value="MEE8657603.1"/>
    <property type="molecule type" value="Genomic_DNA"/>
</dbReference>
<keyword evidence="5 7" id="KW-1133">Transmembrane helix</keyword>
<sequence>MTESALHFPQIDPVAFNLGPLSVHWYALAYIVSIYIGWKIATHLAALPPQSATREQMDDFVFWAMIGVVLGGRLGYVLFYQPGYYLTHPAAILQVWNGGMSFHGGALGVILTLAIFSWRNGLNFLAFSDRIVPVVPIGLGLGRCANFINGELWGRPAAHYLPWAMIFPDAGPLPRHPSELYEALTEGVILLAVMLWAVQNPWVRARFGFLSGLFLLGYAVARSFCELFREPDAFIGYLPFGVTMGQVLSIPMAVAGIGLMMYAMRHPRETSMMAGGADHG</sequence>
<evidence type="ECO:0000256" key="4">
    <source>
        <dbReference type="ARBA" id="ARBA00022692"/>
    </source>
</evidence>
<gene>
    <name evidence="7" type="primary">lgt</name>
    <name evidence="8" type="ORF">DOFOFD_01030</name>
</gene>
<dbReference type="RefSeq" id="WP_394818627.1">
    <property type="nucleotide sequence ID" value="NZ_JAWJZY010000001.1"/>
</dbReference>
<dbReference type="GO" id="GO:0016740">
    <property type="term" value="F:transferase activity"/>
    <property type="evidence" value="ECO:0007669"/>
    <property type="project" value="UniProtKB-KW"/>
</dbReference>
<evidence type="ECO:0000313" key="8">
    <source>
        <dbReference type="EMBL" id="MEE8657603.1"/>
    </source>
</evidence>